<proteinExistence type="inferred from homology"/>
<sequence length="605" mass="68426">MVQDKIYLNKVKTYFRIGLFLCCLQIVGGQNQKKADYLKNLLKTGNYSLTEFRILTKITESETNPDSILAYANILIDKAEAVKPKDSSLEAFKNGYLAKGNALYFKGNNSKAIDAFLKSLHYAEKAKDKRSMGYLQISIADTYAAMENNEFAGLYYNNGIEVLRKIPDSTNLASALLNAGDWSITYQKYDEALVYFKESSLIFKKLNNAMGRAYNLGNIGIVYAEQNKDVLAENNINEAITILEELDDYYAISIYLTYLADIYADKENFDLAFKYANRGHTLSKKNGLKKEISDANLKLSELYEKAGNIELAHRHYKDYIIYRDSVRNIEEVQRIGNAMTSKAQTEAELANQKQKTQNVLMWASVGVLFLIGLLAYSLFKRHKFVKATNKIIAAEKQRSDDLLLNILPEDTAQELKDNGRVVAKKFPSVTVLFSDFKGFTSYAENLSPEDLVKTIDYYFSHFDLIMEKYGLEKIKTIGDAYMAAGGLNFDNDKHAEQMVLAANEMNAFVTKAKQEDITDATFDIRIGINTGPVVAGVVGTKKFAYDIWGDTVNIASRMESNSEPGRINISEDTYKMVQHAFNCEYRGKLAVKNRGELNMYFVNYT</sequence>
<evidence type="ECO:0000256" key="6">
    <source>
        <dbReference type="ARBA" id="ARBA00023239"/>
    </source>
</evidence>
<evidence type="ECO:0000256" key="8">
    <source>
        <dbReference type="SAM" id="Phobius"/>
    </source>
</evidence>
<keyword evidence="11" id="KW-1185">Reference proteome</keyword>
<comment type="subcellular location">
    <subcellularLocation>
        <location evidence="1">Membrane</location>
    </subcellularLocation>
</comment>
<evidence type="ECO:0000256" key="2">
    <source>
        <dbReference type="ARBA" id="ARBA00022692"/>
    </source>
</evidence>
<dbReference type="Pfam" id="PF00211">
    <property type="entry name" value="Guanylate_cyc"/>
    <property type="match status" value="1"/>
</dbReference>
<dbReference type="SUPFAM" id="SSF55073">
    <property type="entry name" value="Nucleotide cyclase"/>
    <property type="match status" value="1"/>
</dbReference>
<keyword evidence="6 7" id="KW-0456">Lyase</keyword>
<evidence type="ECO:0000259" key="9">
    <source>
        <dbReference type="PROSITE" id="PS50125"/>
    </source>
</evidence>
<dbReference type="CDD" id="cd07302">
    <property type="entry name" value="CHD"/>
    <property type="match status" value="1"/>
</dbReference>
<gene>
    <name evidence="10" type="ORF">ACFFGA_14020</name>
</gene>
<organism evidence="10 11">
    <name type="scientific">Winogradskyella pulchriflava</name>
    <dbReference type="NCBI Taxonomy" id="1110688"/>
    <lineage>
        <taxon>Bacteria</taxon>
        <taxon>Pseudomonadati</taxon>
        <taxon>Bacteroidota</taxon>
        <taxon>Flavobacteriia</taxon>
        <taxon>Flavobacteriales</taxon>
        <taxon>Flavobacteriaceae</taxon>
        <taxon>Winogradskyella</taxon>
    </lineage>
</organism>
<dbReference type="Proteomes" id="UP001589832">
    <property type="component" value="Unassembled WGS sequence"/>
</dbReference>
<dbReference type="PROSITE" id="PS00452">
    <property type="entry name" value="GUANYLATE_CYCLASE_1"/>
    <property type="match status" value="1"/>
</dbReference>
<protein>
    <submittedName>
        <fullName evidence="10">Adenylate/guanylate cyclase domain-containing protein</fullName>
    </submittedName>
</protein>
<dbReference type="InterPro" id="IPR011990">
    <property type="entry name" value="TPR-like_helical_dom_sf"/>
</dbReference>
<dbReference type="PANTHER" id="PTHR11920">
    <property type="entry name" value="GUANYLYL CYCLASE"/>
    <property type="match status" value="1"/>
</dbReference>
<keyword evidence="3" id="KW-0547">Nucleotide-binding</keyword>
<keyword evidence="2 8" id="KW-0812">Transmembrane</keyword>
<evidence type="ECO:0000313" key="10">
    <source>
        <dbReference type="EMBL" id="MFC0605682.1"/>
    </source>
</evidence>
<accession>A0ABV6QCT2</accession>
<dbReference type="EMBL" id="JBHLTQ010000007">
    <property type="protein sequence ID" value="MFC0605682.1"/>
    <property type="molecule type" value="Genomic_DNA"/>
</dbReference>
<evidence type="ECO:0000256" key="5">
    <source>
        <dbReference type="ARBA" id="ARBA00023136"/>
    </source>
</evidence>
<comment type="caution">
    <text evidence="10">The sequence shown here is derived from an EMBL/GenBank/DDBJ whole genome shotgun (WGS) entry which is preliminary data.</text>
</comment>
<dbReference type="PROSITE" id="PS50125">
    <property type="entry name" value="GUANYLATE_CYCLASE_2"/>
    <property type="match status" value="1"/>
</dbReference>
<feature type="domain" description="Guanylate cyclase" evidence="9">
    <location>
        <begin position="430"/>
        <end position="559"/>
    </location>
</feature>
<feature type="transmembrane region" description="Helical" evidence="8">
    <location>
        <begin position="359"/>
        <end position="379"/>
    </location>
</feature>
<dbReference type="InterPro" id="IPR018297">
    <property type="entry name" value="A/G_cyclase_CS"/>
</dbReference>
<evidence type="ECO:0000256" key="4">
    <source>
        <dbReference type="ARBA" id="ARBA00022989"/>
    </source>
</evidence>
<dbReference type="Gene3D" id="3.30.70.1230">
    <property type="entry name" value="Nucleotide cyclase"/>
    <property type="match status" value="1"/>
</dbReference>
<evidence type="ECO:0000256" key="1">
    <source>
        <dbReference type="ARBA" id="ARBA00004370"/>
    </source>
</evidence>
<evidence type="ECO:0000256" key="3">
    <source>
        <dbReference type="ARBA" id="ARBA00022741"/>
    </source>
</evidence>
<name>A0ABV6QCT2_9FLAO</name>
<dbReference type="InterPro" id="IPR001054">
    <property type="entry name" value="A/G_cyclase"/>
</dbReference>
<dbReference type="InterPro" id="IPR019734">
    <property type="entry name" value="TPR_rpt"/>
</dbReference>
<reference evidence="10 11" key="1">
    <citation type="submission" date="2024-09" db="EMBL/GenBank/DDBJ databases">
        <authorList>
            <person name="Sun Q."/>
            <person name="Mori K."/>
        </authorList>
    </citation>
    <scope>NUCLEOTIDE SEQUENCE [LARGE SCALE GENOMIC DNA]</scope>
    <source>
        <strain evidence="10 11">NCAIM B.02481</strain>
    </source>
</reference>
<evidence type="ECO:0000256" key="7">
    <source>
        <dbReference type="RuleBase" id="RU000405"/>
    </source>
</evidence>
<dbReference type="InterPro" id="IPR050401">
    <property type="entry name" value="Cyclic_nucleotide_synthase"/>
</dbReference>
<dbReference type="SMART" id="SM00028">
    <property type="entry name" value="TPR"/>
    <property type="match status" value="4"/>
</dbReference>
<dbReference type="Gene3D" id="1.25.40.10">
    <property type="entry name" value="Tetratricopeptide repeat domain"/>
    <property type="match status" value="2"/>
</dbReference>
<dbReference type="SMART" id="SM00044">
    <property type="entry name" value="CYCc"/>
    <property type="match status" value="1"/>
</dbReference>
<dbReference type="RefSeq" id="WP_386064956.1">
    <property type="nucleotide sequence ID" value="NZ_JBHLTQ010000007.1"/>
</dbReference>
<dbReference type="PANTHER" id="PTHR11920:SF335">
    <property type="entry name" value="GUANYLATE CYCLASE"/>
    <property type="match status" value="1"/>
</dbReference>
<evidence type="ECO:0000313" key="11">
    <source>
        <dbReference type="Proteomes" id="UP001589832"/>
    </source>
</evidence>
<keyword evidence="4 8" id="KW-1133">Transmembrane helix</keyword>
<dbReference type="InterPro" id="IPR029787">
    <property type="entry name" value="Nucleotide_cyclase"/>
</dbReference>
<comment type="similarity">
    <text evidence="7">Belongs to the adenylyl cyclase class-4/guanylyl cyclase family.</text>
</comment>
<keyword evidence="5 8" id="KW-0472">Membrane</keyword>
<dbReference type="SUPFAM" id="SSF48452">
    <property type="entry name" value="TPR-like"/>
    <property type="match status" value="2"/>
</dbReference>